<proteinExistence type="predicted"/>
<dbReference type="EMBL" id="AP019774">
    <property type="protein sequence ID" value="BCD69558.1"/>
    <property type="molecule type" value="Genomic_DNA"/>
</dbReference>
<dbReference type="RefSeq" id="WP_006564913.1">
    <property type="nucleotide sequence ID" value="NZ_AP019774.1"/>
</dbReference>
<dbReference type="Proteomes" id="UP000317935">
    <property type="component" value="Chromosome"/>
</dbReference>
<organism evidence="1 2">
    <name type="scientific">Helicobacter suis</name>
    <dbReference type="NCBI Taxonomy" id="104628"/>
    <lineage>
        <taxon>Bacteria</taxon>
        <taxon>Pseudomonadati</taxon>
        <taxon>Campylobacterota</taxon>
        <taxon>Epsilonproteobacteria</taxon>
        <taxon>Campylobacterales</taxon>
        <taxon>Helicobacteraceae</taxon>
        <taxon>Helicobacter</taxon>
    </lineage>
</organism>
<evidence type="ECO:0000313" key="1">
    <source>
        <dbReference type="EMBL" id="BCD69558.1"/>
    </source>
</evidence>
<evidence type="ECO:0000313" key="2">
    <source>
        <dbReference type="Proteomes" id="UP000317935"/>
    </source>
</evidence>
<name>A0A6J4CVQ2_9HELI</name>
<accession>A0A6J4CVQ2</accession>
<reference evidence="1 2" key="1">
    <citation type="submission" date="2019-06" db="EMBL/GenBank/DDBJ databases">
        <title>Complete genome sequence of Helicobacter suis SNTW101c.</title>
        <authorList>
            <person name="Rimbara E."/>
            <person name="Suzuki M."/>
            <person name="Matsui H."/>
            <person name="Nakamura M."/>
            <person name="Mori S."/>
            <person name="Shibayama K."/>
        </authorList>
    </citation>
    <scope>NUCLEOTIDE SEQUENCE [LARGE SCALE GENOMIC DNA]</scope>
    <source>
        <strain evidence="1 2">SNTW101c</strain>
    </source>
</reference>
<dbReference type="OrthoDB" id="5330134at2"/>
<protein>
    <submittedName>
        <fullName evidence="1">Uncharacterized protein</fullName>
    </submittedName>
</protein>
<dbReference type="GeneID" id="56928058"/>
<dbReference type="AlphaFoldDB" id="A0A6J4CVQ2"/>
<sequence length="126" mass="15180">MKKRIFILVDWENLRRRLTNLQGGCPIFGPPNFAYNNMDHLKAFFEAFLEPDEELKCIYFYLSESFVEAEARIIKNTHLKEKIEEYEENYPEEYEKFRSQSNLIQKFKHDLGNYTGFSKKHTDRQA</sequence>
<gene>
    <name evidence="1" type="ORF">SNTW_02030</name>
</gene>